<keyword evidence="1" id="KW-0677">Repeat</keyword>
<gene>
    <name evidence="6" type="ORF">OCBIM_22010017mg</name>
</gene>
<sequence length="817" mass="90348">MAEGEVTKLQNHLSLLREEYVKLQERLVDVEKKYHVAIATTGQSAGGDDSFVSRLLKTVGELFNKETYSDITILLQGGEIKAHKFIMTARSSDWGPGIEISKVSQLDLTDISYDVAYALLKWVYTDEINIKSEETFLLELLKVSARFQLDSLGTRCENALMSFVTMKNCIKFYQSAEEMAASILKKHCSELISSHWDDFTSEDFANMPAALLYRMFKSKSEYVLHTAIRVKREDVVFLYLIEFDSQLSVKLNELDTRGDIPLDLALLSRQESIAQLLVSHRADVNRKDNTGRSLLHKAIKRGDSFSAIFLIRNKADINAITHLDQECPLHMVASYRPEDSDSQLIDGMAQVCQELLLNGANPNAQSTDGSTPLHRAVYNRNRAVFDVLLKHGCLNLELKNADSQTALWLALQTTGSGNGSAGIFLANNGALVNHVNFKGDAPLQLAIKRHLPVIVEALCASGVNMNIVDKDNNCPLWLALDSGQEDIAHILVKHGCDVDMWGEGPDGCQQNLLHQAIDENNEAVSCFLIRSACDKNSPRRPGPNEEGGEEARYIIIITDNKGRNFLHTAIMNGDIESVLFLISVHADVNSRVQDAQQYTPLHLAVLALSEIITRNLILAGADVNERTLHGESALHLSSMNDNASLVTALLENGVEINAVDENQNNALHIAVAHGNMHTIRCLLTESTIEAEVPNGKGQNPLHILCQYGKDNAAAIFELFREAMPDYPIDAPDMEGNSALLLAYLNGNGPLCRALVRANACLGLTNKHGCSIFNATVASKQLIFKLLDMLSKEPPWCDGENCLECGVKFGIKTRKHHW</sequence>
<dbReference type="Gene3D" id="3.30.710.10">
    <property type="entry name" value="Potassium Channel Kv1.1, Chain A"/>
    <property type="match status" value="1"/>
</dbReference>
<protein>
    <recommendedName>
        <fullName evidence="5">BTB domain-containing protein</fullName>
    </recommendedName>
</protein>
<dbReference type="InterPro" id="IPR011333">
    <property type="entry name" value="SKP1/BTB/POZ_sf"/>
</dbReference>
<dbReference type="PROSITE" id="PS50297">
    <property type="entry name" value="ANK_REP_REGION"/>
    <property type="match status" value="5"/>
</dbReference>
<proteinExistence type="predicted"/>
<evidence type="ECO:0000313" key="6">
    <source>
        <dbReference type="EMBL" id="KOF67287.1"/>
    </source>
</evidence>
<dbReference type="SUPFAM" id="SSF54695">
    <property type="entry name" value="POZ domain"/>
    <property type="match status" value="1"/>
</dbReference>
<dbReference type="Gene3D" id="1.25.40.20">
    <property type="entry name" value="Ankyrin repeat-containing domain"/>
    <property type="match status" value="3"/>
</dbReference>
<dbReference type="PROSITE" id="PS50097">
    <property type="entry name" value="BTB"/>
    <property type="match status" value="1"/>
</dbReference>
<feature type="repeat" description="ANK" evidence="3">
    <location>
        <begin position="629"/>
        <end position="661"/>
    </location>
</feature>
<dbReference type="Pfam" id="PF13637">
    <property type="entry name" value="Ank_4"/>
    <property type="match status" value="1"/>
</dbReference>
<feature type="repeat" description="ANK" evidence="3">
    <location>
        <begin position="561"/>
        <end position="593"/>
    </location>
</feature>
<dbReference type="SMART" id="SM00225">
    <property type="entry name" value="BTB"/>
    <property type="match status" value="1"/>
</dbReference>
<dbReference type="InterPro" id="IPR049763">
    <property type="entry name" value="ANKFY1_BACK"/>
</dbReference>
<feature type="domain" description="BTB" evidence="5">
    <location>
        <begin position="69"/>
        <end position="132"/>
    </location>
</feature>
<reference evidence="6" key="1">
    <citation type="submission" date="2015-07" db="EMBL/GenBank/DDBJ databases">
        <title>MeaNS - Measles Nucleotide Surveillance Program.</title>
        <authorList>
            <person name="Tran T."/>
            <person name="Druce J."/>
        </authorList>
    </citation>
    <scope>NUCLEOTIDE SEQUENCE</scope>
    <source>
        <strain evidence="6">UCB-OBI-ISO-001</strain>
        <tissue evidence="6">Gonad</tissue>
    </source>
</reference>
<feature type="repeat" description="ANK" evidence="3">
    <location>
        <begin position="596"/>
        <end position="628"/>
    </location>
</feature>
<dbReference type="InterPro" id="IPR002110">
    <property type="entry name" value="Ankyrin_rpt"/>
</dbReference>
<feature type="coiled-coil region" evidence="4">
    <location>
        <begin position="6"/>
        <end position="33"/>
    </location>
</feature>
<dbReference type="AlphaFoldDB" id="A0A0L8FRL5"/>
<organism evidence="6">
    <name type="scientific">Octopus bimaculoides</name>
    <name type="common">California two-spotted octopus</name>
    <dbReference type="NCBI Taxonomy" id="37653"/>
    <lineage>
        <taxon>Eukaryota</taxon>
        <taxon>Metazoa</taxon>
        <taxon>Spiralia</taxon>
        <taxon>Lophotrochozoa</taxon>
        <taxon>Mollusca</taxon>
        <taxon>Cephalopoda</taxon>
        <taxon>Coleoidea</taxon>
        <taxon>Octopodiformes</taxon>
        <taxon>Octopoda</taxon>
        <taxon>Incirrata</taxon>
        <taxon>Octopodidae</taxon>
        <taxon>Octopus</taxon>
    </lineage>
</organism>
<feature type="repeat" description="ANK" evidence="3">
    <location>
        <begin position="438"/>
        <end position="470"/>
    </location>
</feature>
<evidence type="ECO:0000259" key="5">
    <source>
        <dbReference type="PROSITE" id="PS50097"/>
    </source>
</evidence>
<dbReference type="CDD" id="cd18303">
    <property type="entry name" value="BTB_POZ_Rank-5"/>
    <property type="match status" value="1"/>
</dbReference>
<evidence type="ECO:0000256" key="2">
    <source>
        <dbReference type="ARBA" id="ARBA00023043"/>
    </source>
</evidence>
<name>A0A0L8FRL5_OCTBM</name>
<feature type="repeat" description="ANK" evidence="3">
    <location>
        <begin position="368"/>
        <end position="392"/>
    </location>
</feature>
<dbReference type="InterPro" id="IPR036770">
    <property type="entry name" value="Ankyrin_rpt-contain_sf"/>
</dbReference>
<dbReference type="EMBL" id="KQ427207">
    <property type="protein sequence ID" value="KOF67287.1"/>
    <property type="molecule type" value="Genomic_DNA"/>
</dbReference>
<dbReference type="PANTHER" id="PTHR24198">
    <property type="entry name" value="ANKYRIN REPEAT AND PROTEIN KINASE DOMAIN-CONTAINING PROTEIN"/>
    <property type="match status" value="1"/>
</dbReference>
<dbReference type="InterPro" id="IPR049765">
    <property type="entry name" value="ANFY1_BTB_POZ"/>
</dbReference>
<keyword evidence="2 3" id="KW-0040">ANK repeat</keyword>
<dbReference type="SMART" id="SM00248">
    <property type="entry name" value="ANK"/>
    <property type="match status" value="13"/>
</dbReference>
<dbReference type="PANTHER" id="PTHR24198:SF191">
    <property type="entry name" value="RABANKYRIN-5-LIKE"/>
    <property type="match status" value="1"/>
</dbReference>
<dbReference type="OrthoDB" id="2306477at2759"/>
<dbReference type="InterPro" id="IPR000210">
    <property type="entry name" value="BTB/POZ_dom"/>
</dbReference>
<dbReference type="PROSITE" id="PS50088">
    <property type="entry name" value="ANK_REPEAT"/>
    <property type="match status" value="8"/>
</dbReference>
<keyword evidence="4" id="KW-0175">Coiled coil</keyword>
<evidence type="ECO:0000256" key="3">
    <source>
        <dbReference type="PROSITE-ProRule" id="PRU00023"/>
    </source>
</evidence>
<evidence type="ECO:0000256" key="4">
    <source>
        <dbReference type="SAM" id="Coils"/>
    </source>
</evidence>
<dbReference type="CDD" id="cd18501">
    <property type="entry name" value="BACK_ANKFY1_Rank5"/>
    <property type="match status" value="1"/>
</dbReference>
<dbReference type="SUPFAM" id="SSF48403">
    <property type="entry name" value="Ankyrin repeat"/>
    <property type="match status" value="2"/>
</dbReference>
<accession>A0A0L8FRL5</accession>
<feature type="repeat" description="ANK" evidence="3">
    <location>
        <begin position="290"/>
        <end position="322"/>
    </location>
</feature>
<dbReference type="Pfam" id="PF00651">
    <property type="entry name" value="BTB"/>
    <property type="match status" value="1"/>
</dbReference>
<feature type="repeat" description="ANK" evidence="3">
    <location>
        <begin position="257"/>
        <end position="289"/>
    </location>
</feature>
<dbReference type="Pfam" id="PF12796">
    <property type="entry name" value="Ank_2"/>
    <property type="match status" value="4"/>
</dbReference>
<dbReference type="STRING" id="37653.A0A0L8FRL5"/>
<feature type="repeat" description="ANK" evidence="3">
    <location>
        <begin position="471"/>
        <end position="503"/>
    </location>
</feature>
<evidence type="ECO:0000256" key="1">
    <source>
        <dbReference type="ARBA" id="ARBA00022737"/>
    </source>
</evidence>